<dbReference type="PANTHER" id="PTHR34387">
    <property type="entry name" value="SLR1258 PROTEIN"/>
    <property type="match status" value="1"/>
</dbReference>
<evidence type="ECO:0008006" key="4">
    <source>
        <dbReference type="Google" id="ProtNLM"/>
    </source>
</evidence>
<evidence type="ECO:0000313" key="2">
    <source>
        <dbReference type="EMBL" id="KDM92650.1"/>
    </source>
</evidence>
<dbReference type="InterPro" id="IPR007497">
    <property type="entry name" value="SIMPL/DUF541"/>
</dbReference>
<dbReference type="Gene3D" id="3.30.110.170">
    <property type="entry name" value="Protein of unknown function (DUF541), domain 1"/>
    <property type="match status" value="1"/>
</dbReference>
<accession>A0A066RQD7</accession>
<dbReference type="GO" id="GO:0006974">
    <property type="term" value="P:DNA damage response"/>
    <property type="evidence" value="ECO:0007669"/>
    <property type="project" value="TreeGrafter"/>
</dbReference>
<dbReference type="EMBL" id="JMIB01000006">
    <property type="protein sequence ID" value="KDM92650.1"/>
    <property type="molecule type" value="Genomic_DNA"/>
</dbReference>
<evidence type="ECO:0000256" key="1">
    <source>
        <dbReference type="SAM" id="SignalP"/>
    </source>
</evidence>
<dbReference type="Gene3D" id="3.30.70.2970">
    <property type="entry name" value="Protein of unknown function (DUF541), domain 2"/>
    <property type="match status" value="1"/>
</dbReference>
<dbReference type="STRING" id="1654360.EA58_04550"/>
<dbReference type="OrthoDB" id="5985609at2"/>
<keyword evidence="1" id="KW-0732">Signal</keyword>
<dbReference type="AlphaFoldDB" id="A0A066RQD7"/>
<dbReference type="Pfam" id="PF04402">
    <property type="entry name" value="SIMPL"/>
    <property type="match status" value="1"/>
</dbReference>
<sequence>MKKTLLAVCFGGATLLSPLAMAEDSFPRLETIGVGEVTAQPDMAMFTVAVEETRKSAQEAKQAVDKAVTAFMDRLQKSGVKRADIESANIYLHPQYHRSNDNPPELVGYQATRQVTVMVRELDKLNTYLDNALGDGINHIQNIELKVSDAEKYQEQARQAAIKDAQSKAKSLAKGFDTDIEGVWNIRYFDSMPRPVMARMAMDASIETKATYQDAEITFRDRVEVVFRLEK</sequence>
<proteinExistence type="predicted"/>
<keyword evidence="3" id="KW-1185">Reference proteome</keyword>
<dbReference type="PANTHER" id="PTHR34387:SF1">
    <property type="entry name" value="PERIPLASMIC IMMUNOGENIC PROTEIN"/>
    <property type="match status" value="1"/>
</dbReference>
<evidence type="ECO:0000313" key="3">
    <source>
        <dbReference type="Proteomes" id="UP000027192"/>
    </source>
</evidence>
<protein>
    <recommendedName>
        <fullName evidence="4">Oxidative stress defense protein</fullName>
    </recommendedName>
</protein>
<feature type="signal peptide" evidence="1">
    <location>
        <begin position="1"/>
        <end position="22"/>
    </location>
</feature>
<dbReference type="RefSeq" id="WP_036749400.1">
    <property type="nucleotide sequence ID" value="NZ_JAGSGC010000005.1"/>
</dbReference>
<organism evidence="2 3">
    <name type="scientific">Photobacterium galatheae</name>
    <dbReference type="NCBI Taxonomy" id="1654360"/>
    <lineage>
        <taxon>Bacteria</taxon>
        <taxon>Pseudomonadati</taxon>
        <taxon>Pseudomonadota</taxon>
        <taxon>Gammaproteobacteria</taxon>
        <taxon>Vibrionales</taxon>
        <taxon>Vibrionaceae</taxon>
        <taxon>Photobacterium</taxon>
    </lineage>
</organism>
<feature type="chain" id="PRO_5001629577" description="Oxidative stress defense protein" evidence="1">
    <location>
        <begin position="23"/>
        <end position="231"/>
    </location>
</feature>
<name>A0A066RQD7_9GAMM</name>
<dbReference type="Proteomes" id="UP000027192">
    <property type="component" value="Unassembled WGS sequence"/>
</dbReference>
<comment type="caution">
    <text evidence="2">The sequence shown here is derived from an EMBL/GenBank/DDBJ whole genome shotgun (WGS) entry which is preliminary data.</text>
</comment>
<gene>
    <name evidence="2" type="ORF">EA58_04550</name>
</gene>
<dbReference type="InterPro" id="IPR052022">
    <property type="entry name" value="26kDa_periplasmic_antigen"/>
</dbReference>
<reference evidence="2 3" key="1">
    <citation type="submission" date="2014-04" db="EMBL/GenBank/DDBJ databases">
        <title>Draft genome sequence of Photobacterium halotolerans S2753: a solonamide, ngercheumicin and holomycin producer.</title>
        <authorList>
            <person name="Machado H.R."/>
            <person name="Gram L."/>
        </authorList>
    </citation>
    <scope>NUCLEOTIDE SEQUENCE [LARGE SCALE GENOMIC DNA]</scope>
    <source>
        <strain evidence="2 3">S2753</strain>
    </source>
</reference>
<dbReference type="NCBIfam" id="NF008299">
    <property type="entry name" value="PRK11087.1"/>
    <property type="match status" value="1"/>
</dbReference>